<dbReference type="Proteomes" id="UP001057375">
    <property type="component" value="Unassembled WGS sequence"/>
</dbReference>
<proteinExistence type="predicted"/>
<gene>
    <name evidence="1" type="ORF">ADUPG1_002174</name>
</gene>
<dbReference type="EMBL" id="BQXS01002383">
    <property type="protein sequence ID" value="GKT32029.1"/>
    <property type="molecule type" value="Genomic_DNA"/>
</dbReference>
<organism evidence="1 2">
    <name type="scientific">Aduncisulcus paluster</name>
    <dbReference type="NCBI Taxonomy" id="2918883"/>
    <lineage>
        <taxon>Eukaryota</taxon>
        <taxon>Metamonada</taxon>
        <taxon>Carpediemonas-like organisms</taxon>
        <taxon>Aduncisulcus</taxon>
    </lineage>
</organism>
<sequence length="104" mass="11615">MFLHECVVCEEAVHRVVIVISTPVTKILKSDVMIGFWQPTVSVRREPDVIVSSPARSQVIIVILCKATHRDGYYRSSTDLQPKVVAASGRAGRSFVPIEYFPQT</sequence>
<evidence type="ECO:0000313" key="1">
    <source>
        <dbReference type="EMBL" id="GKT32029.1"/>
    </source>
</evidence>
<reference evidence="1" key="1">
    <citation type="submission" date="2022-03" db="EMBL/GenBank/DDBJ databases">
        <title>Draft genome sequence of Aduncisulcus paluster, a free-living microaerophilic Fornicata.</title>
        <authorList>
            <person name="Yuyama I."/>
            <person name="Kume K."/>
            <person name="Tamura T."/>
            <person name="Inagaki Y."/>
            <person name="Hashimoto T."/>
        </authorList>
    </citation>
    <scope>NUCLEOTIDE SEQUENCE</scope>
    <source>
        <strain evidence="1">NY0171</strain>
    </source>
</reference>
<protein>
    <submittedName>
        <fullName evidence="1">Uncharacterized protein</fullName>
    </submittedName>
</protein>
<evidence type="ECO:0000313" key="2">
    <source>
        <dbReference type="Proteomes" id="UP001057375"/>
    </source>
</evidence>
<accession>A0ABQ5KHN2</accession>
<keyword evidence="2" id="KW-1185">Reference proteome</keyword>
<comment type="caution">
    <text evidence="1">The sequence shown here is derived from an EMBL/GenBank/DDBJ whole genome shotgun (WGS) entry which is preliminary data.</text>
</comment>
<name>A0ABQ5KHN2_9EUKA</name>